<dbReference type="GO" id="GO:0046872">
    <property type="term" value="F:metal ion binding"/>
    <property type="evidence" value="ECO:0007669"/>
    <property type="project" value="UniProtKB-KW"/>
</dbReference>
<keyword evidence="1" id="KW-0479">Metal-binding</keyword>
<dbReference type="SUPFAM" id="SSF109854">
    <property type="entry name" value="DinB/YfiT-like putative metalloenzymes"/>
    <property type="match status" value="1"/>
</dbReference>
<dbReference type="EMBL" id="CAADRA010005226">
    <property type="protein sequence ID" value="VFT87288.1"/>
    <property type="molecule type" value="Genomic_DNA"/>
</dbReference>
<dbReference type="AlphaFoldDB" id="A0A485KQS8"/>
<dbReference type="OrthoDB" id="158485at2759"/>
<evidence type="ECO:0000313" key="4">
    <source>
        <dbReference type="Proteomes" id="UP000332933"/>
    </source>
</evidence>
<organism evidence="3 4">
    <name type="scientific">Aphanomyces stellatus</name>
    <dbReference type="NCBI Taxonomy" id="120398"/>
    <lineage>
        <taxon>Eukaryota</taxon>
        <taxon>Sar</taxon>
        <taxon>Stramenopiles</taxon>
        <taxon>Oomycota</taxon>
        <taxon>Saprolegniomycetes</taxon>
        <taxon>Saprolegniales</taxon>
        <taxon>Verrucalvaceae</taxon>
        <taxon>Aphanomyces</taxon>
    </lineage>
</organism>
<dbReference type="Gene3D" id="1.20.120.450">
    <property type="entry name" value="dinb family like domain"/>
    <property type="match status" value="1"/>
</dbReference>
<evidence type="ECO:0000256" key="1">
    <source>
        <dbReference type="ARBA" id="ARBA00022723"/>
    </source>
</evidence>
<dbReference type="EMBL" id="VJMH01005205">
    <property type="protein sequence ID" value="KAF0698992.1"/>
    <property type="molecule type" value="Genomic_DNA"/>
</dbReference>
<gene>
    <name evidence="3" type="primary">Aste57867_10414</name>
    <name evidence="2" type="ORF">As57867_010374</name>
    <name evidence="3" type="ORF">ASTE57867_10414</name>
</gene>
<reference evidence="3 4" key="1">
    <citation type="submission" date="2019-03" db="EMBL/GenBank/DDBJ databases">
        <authorList>
            <person name="Gaulin E."/>
            <person name="Dumas B."/>
        </authorList>
    </citation>
    <scope>NUCLEOTIDE SEQUENCE [LARGE SCALE GENOMIC DNA]</scope>
    <source>
        <strain evidence="3">CBS 568.67</strain>
    </source>
</reference>
<evidence type="ECO:0000313" key="3">
    <source>
        <dbReference type="EMBL" id="VFT87288.1"/>
    </source>
</evidence>
<dbReference type="Proteomes" id="UP000332933">
    <property type="component" value="Unassembled WGS sequence"/>
</dbReference>
<dbReference type="PANTHER" id="PTHR37302">
    <property type="entry name" value="SLR1116 PROTEIN"/>
    <property type="match status" value="1"/>
</dbReference>
<keyword evidence="4" id="KW-1185">Reference proteome</keyword>
<name>A0A485KQS8_9STRA</name>
<proteinExistence type="predicted"/>
<dbReference type="Pfam" id="PF05163">
    <property type="entry name" value="DinB"/>
    <property type="match status" value="1"/>
</dbReference>
<sequence length="183" mass="20893">MPQVLLRKYARFNVWANKTLLEGLAVLPEKEYHGHAGLCFRSIHGTLNHVHIADKFWYARLTQTPLDPAVLTYWQKTADESYAKPGDTSLFWEKYVPERLELAHALVAQADAFAAYVDRAAITDDATVAFLDSRGKEYKRNLSELLLHVVNHGAHHRGQVTAAMYKFGLPPPNIDFFYFNPHK</sequence>
<dbReference type="InterPro" id="IPR007837">
    <property type="entry name" value="DinB"/>
</dbReference>
<reference evidence="2" key="2">
    <citation type="submission" date="2019-06" db="EMBL/GenBank/DDBJ databases">
        <title>Genomics analysis of Aphanomyces spp. identifies a new class of oomycete effector associated with host adaptation.</title>
        <authorList>
            <person name="Gaulin E."/>
        </authorList>
    </citation>
    <scope>NUCLEOTIDE SEQUENCE</scope>
    <source>
        <strain evidence="2">CBS 578.67</strain>
    </source>
</reference>
<accession>A0A485KQS8</accession>
<dbReference type="InterPro" id="IPR034660">
    <property type="entry name" value="DinB/YfiT-like"/>
</dbReference>
<protein>
    <submittedName>
        <fullName evidence="3">Aste57867_10414 protein</fullName>
    </submittedName>
</protein>
<evidence type="ECO:0000313" key="2">
    <source>
        <dbReference type="EMBL" id="KAF0698992.1"/>
    </source>
</evidence>
<dbReference type="PANTHER" id="PTHR37302:SF1">
    <property type="entry name" value="PROTEIN DINB"/>
    <property type="match status" value="1"/>
</dbReference>